<dbReference type="GO" id="GO:0008713">
    <property type="term" value="F:ADP-heptose-lipopolysaccharide heptosyltransferase activity"/>
    <property type="evidence" value="ECO:0007669"/>
    <property type="project" value="TreeGrafter"/>
</dbReference>
<dbReference type="EMBL" id="ACDE02000013">
    <property type="protein sequence ID" value="EEO39790.1"/>
    <property type="molecule type" value="Genomic_DNA"/>
</dbReference>
<keyword evidence="1" id="KW-0328">Glycosyltransferase</keyword>
<protein>
    <recommendedName>
        <fullName evidence="5">Heptosyltransferase</fullName>
    </recommendedName>
</protein>
<dbReference type="GO" id="GO:0005829">
    <property type="term" value="C:cytosol"/>
    <property type="evidence" value="ECO:0007669"/>
    <property type="project" value="TreeGrafter"/>
</dbReference>
<gene>
    <name evidence="3" type="ORF">FSCG_00503</name>
</gene>
<comment type="caution">
    <text evidence="3">The sequence shown here is derived from an EMBL/GenBank/DDBJ whole genome shotgun (WGS) entry which is preliminary data.</text>
</comment>
<dbReference type="Pfam" id="PF01075">
    <property type="entry name" value="Glyco_transf_9"/>
    <property type="match status" value="1"/>
</dbReference>
<dbReference type="AlphaFoldDB" id="A0A0M1VTA7"/>
<proteinExistence type="predicted"/>
<keyword evidence="2" id="KW-0808">Transferase</keyword>
<dbReference type="InterPro" id="IPR002201">
    <property type="entry name" value="Glyco_trans_9"/>
</dbReference>
<reference evidence="3 4" key="1">
    <citation type="submission" date="2011-10" db="EMBL/GenBank/DDBJ databases">
        <title>The Genome Sequence of Fusobacterium sp. 4_1_13.</title>
        <authorList>
            <consortium name="The Broad Institute Genome Sequencing Platform"/>
            <person name="Earl A."/>
            <person name="Ward D."/>
            <person name="Feldgarden M."/>
            <person name="Gevers D."/>
            <person name="Strauss J."/>
            <person name="Ambrose C."/>
            <person name="Allen-Vercoe E."/>
            <person name="Young S.K."/>
            <person name="Zeng Q."/>
            <person name="Gargeya S."/>
            <person name="Fitzgerald M."/>
            <person name="Haas B."/>
            <person name="Abouelleil A."/>
            <person name="Alvarado L."/>
            <person name="Arachchi H.M."/>
            <person name="Berlin A."/>
            <person name="Brown A."/>
            <person name="Chapman S.B."/>
            <person name="Chen Z."/>
            <person name="Dunbar C."/>
            <person name="Freedman E."/>
            <person name="Gearin G."/>
            <person name="Goldberg J."/>
            <person name="Griggs A."/>
            <person name="Gujja S."/>
            <person name="Heiman D."/>
            <person name="Howarth C."/>
            <person name="Larson L."/>
            <person name="Lui A."/>
            <person name="MacDonald P.J."/>
            <person name="Montmayeur A."/>
            <person name="Murphy C."/>
            <person name="Neiman D."/>
            <person name="Pearson M."/>
            <person name="Priest M."/>
            <person name="Roberts A."/>
            <person name="Saif S."/>
            <person name="Shea T."/>
            <person name="Shenoy N."/>
            <person name="Sisk P."/>
            <person name="Stolte C."/>
            <person name="Sykes S."/>
            <person name="Wortman J."/>
            <person name="Nusbaum C."/>
            <person name="Birren B."/>
        </authorList>
    </citation>
    <scope>NUCLEOTIDE SEQUENCE [LARGE SCALE GENOMIC DNA]</scope>
    <source>
        <strain evidence="3 4">4_1_13</strain>
    </source>
</reference>
<dbReference type="RefSeq" id="WP_008802677.1">
    <property type="nucleotide sequence ID" value="NZ_KQ235735.1"/>
</dbReference>
<evidence type="ECO:0000256" key="2">
    <source>
        <dbReference type="ARBA" id="ARBA00022679"/>
    </source>
</evidence>
<dbReference type="GO" id="GO:0009244">
    <property type="term" value="P:lipopolysaccharide core region biosynthetic process"/>
    <property type="evidence" value="ECO:0007669"/>
    <property type="project" value="TreeGrafter"/>
</dbReference>
<dbReference type="PANTHER" id="PTHR30160">
    <property type="entry name" value="TETRAACYLDISACCHARIDE 4'-KINASE-RELATED"/>
    <property type="match status" value="1"/>
</dbReference>
<evidence type="ECO:0008006" key="5">
    <source>
        <dbReference type="Google" id="ProtNLM"/>
    </source>
</evidence>
<dbReference type="CDD" id="cd03789">
    <property type="entry name" value="GT9_LPS_heptosyltransferase"/>
    <property type="match status" value="1"/>
</dbReference>
<dbReference type="SUPFAM" id="SSF53756">
    <property type="entry name" value="UDP-Glycosyltransferase/glycogen phosphorylase"/>
    <property type="match status" value="1"/>
</dbReference>
<dbReference type="eggNOG" id="COG0859">
    <property type="taxonomic scope" value="Bacteria"/>
</dbReference>
<evidence type="ECO:0000313" key="4">
    <source>
        <dbReference type="Proteomes" id="UP000004925"/>
    </source>
</evidence>
<evidence type="ECO:0000256" key="1">
    <source>
        <dbReference type="ARBA" id="ARBA00022676"/>
    </source>
</evidence>
<accession>A0A0M1VTA7</accession>
<organism evidence="3 4">
    <name type="scientific">Fusobacterium vincentii 4_1_13</name>
    <dbReference type="NCBI Taxonomy" id="469606"/>
    <lineage>
        <taxon>Bacteria</taxon>
        <taxon>Fusobacteriati</taxon>
        <taxon>Fusobacteriota</taxon>
        <taxon>Fusobacteriia</taxon>
        <taxon>Fusobacteriales</taxon>
        <taxon>Fusobacteriaceae</taxon>
        <taxon>Fusobacterium</taxon>
    </lineage>
</organism>
<evidence type="ECO:0000313" key="3">
    <source>
        <dbReference type="EMBL" id="EEO39790.1"/>
    </source>
</evidence>
<dbReference type="InterPro" id="IPR051199">
    <property type="entry name" value="LPS_LOS_Heptosyltrfase"/>
</dbReference>
<dbReference type="PANTHER" id="PTHR30160:SF7">
    <property type="entry name" value="ADP-HEPTOSE--LPS HEPTOSYLTRANSFERASE 2"/>
    <property type="match status" value="1"/>
</dbReference>
<dbReference type="HOGENOM" id="CLU_038371_3_0_0"/>
<sequence length="358" mass="42092">MFKQNDNINILVVRFKRIGDAILSLPLCHSLKLTFPNSKVDFVLYEDVAPLFEEHPYIDNVITITKKEQKNPFKYIKKVYNVTRKKYDIIIDIMSTPKSELFCMFSRKTPFRIGRYKKKRGFFYNYKMKEKESLNKVDKFLNQLLHPFEEAGFDVKKDYDFKFFASSEEKEKYKKKMLEAGVDFSKPVIAFSIYSRVSHKIYPIQKMKELVKYLIDRYDAQIIFFYSADQKDEIQKIHKEIGDNKNIFSSIETPTIKDLVPFLENCDYYIGNEGGARHLAQGVGIPAFAIFNPSAELKEWLPFPSEKNMGISPVDMIEKKSLPLEKFNKMSPEEQFSLIDPDTIKKMSDELIKKNKRK</sequence>
<name>A0A0M1VTA7_FUSVC</name>
<dbReference type="Gene3D" id="3.40.50.2000">
    <property type="entry name" value="Glycogen Phosphorylase B"/>
    <property type="match status" value="2"/>
</dbReference>
<dbReference type="Proteomes" id="UP000004925">
    <property type="component" value="Unassembled WGS sequence"/>
</dbReference>